<protein>
    <submittedName>
        <fullName evidence="1">Unannotated protein</fullName>
    </submittedName>
</protein>
<name>A0A6J6WBN8_9ZZZZ</name>
<reference evidence="1" key="1">
    <citation type="submission" date="2020-05" db="EMBL/GenBank/DDBJ databases">
        <authorList>
            <person name="Chiriac C."/>
            <person name="Salcher M."/>
            <person name="Ghai R."/>
            <person name="Kavagutti S V."/>
        </authorList>
    </citation>
    <scope>NUCLEOTIDE SEQUENCE</scope>
</reference>
<gene>
    <name evidence="1" type="ORF">UFOPK2938_00809</name>
</gene>
<proteinExistence type="predicted"/>
<sequence>MAGLIPPERSVSEQQLHSIEQIAERLRLMELNRLSRTDAEGLSIAEQVYQSCCRLTDRDVPRLSDAAAGDQWMVIAREHLSDHQGQSTELLDEQVRAVKSLL</sequence>
<dbReference type="AlphaFoldDB" id="A0A6J6WBN8"/>
<organism evidence="1">
    <name type="scientific">freshwater metagenome</name>
    <dbReference type="NCBI Taxonomy" id="449393"/>
    <lineage>
        <taxon>unclassified sequences</taxon>
        <taxon>metagenomes</taxon>
        <taxon>ecological metagenomes</taxon>
    </lineage>
</organism>
<dbReference type="EMBL" id="CAEZZX010000159">
    <property type="protein sequence ID" value="CAB4782431.1"/>
    <property type="molecule type" value="Genomic_DNA"/>
</dbReference>
<accession>A0A6J6WBN8</accession>
<evidence type="ECO:0000313" key="1">
    <source>
        <dbReference type="EMBL" id="CAB4782431.1"/>
    </source>
</evidence>